<keyword evidence="3" id="KW-0106">Calcium</keyword>
<dbReference type="RefSeq" id="WP_189566958.1">
    <property type="nucleotide sequence ID" value="NZ_BMXI01000001.1"/>
</dbReference>
<feature type="chain" id="PRO_5037322071" description="Calx-beta domain-containing protein" evidence="5">
    <location>
        <begin position="24"/>
        <end position="967"/>
    </location>
</feature>
<evidence type="ECO:0000256" key="4">
    <source>
        <dbReference type="ARBA" id="ARBA00023065"/>
    </source>
</evidence>
<protein>
    <recommendedName>
        <fullName evidence="6">Calx-beta domain-containing protein</fullName>
    </recommendedName>
</protein>
<reference evidence="7" key="1">
    <citation type="journal article" date="2014" name="Int. J. Syst. Evol. Microbiol.">
        <title>Complete genome sequence of Corynebacterium casei LMG S-19264T (=DSM 44701T), isolated from a smear-ripened cheese.</title>
        <authorList>
            <consortium name="US DOE Joint Genome Institute (JGI-PGF)"/>
            <person name="Walter F."/>
            <person name="Albersmeier A."/>
            <person name="Kalinowski J."/>
            <person name="Ruckert C."/>
        </authorList>
    </citation>
    <scope>NUCLEOTIDE SEQUENCE</scope>
    <source>
        <strain evidence="7">KCTC 12988</strain>
    </source>
</reference>
<reference evidence="7" key="2">
    <citation type="submission" date="2020-09" db="EMBL/GenBank/DDBJ databases">
        <authorList>
            <person name="Sun Q."/>
            <person name="Kim S."/>
        </authorList>
    </citation>
    <scope>NUCLEOTIDE SEQUENCE</scope>
    <source>
        <strain evidence="7">KCTC 12988</strain>
    </source>
</reference>
<keyword evidence="4" id="KW-0813">Transport</keyword>
<gene>
    <name evidence="7" type="ORF">GCM10007100_04600</name>
</gene>
<dbReference type="PANTHER" id="PTHR11878:SF65">
    <property type="entry name" value="NA_CA-EXCHANGE PROTEIN, ISOFORM G"/>
    <property type="match status" value="1"/>
</dbReference>
<evidence type="ECO:0000256" key="2">
    <source>
        <dbReference type="ARBA" id="ARBA00022737"/>
    </source>
</evidence>
<dbReference type="InterPro" id="IPR051171">
    <property type="entry name" value="CaCA"/>
</dbReference>
<keyword evidence="4" id="KW-0406">Ion transport</keyword>
<keyword evidence="1 5" id="KW-0732">Signal</keyword>
<dbReference type="PROSITE" id="PS51257">
    <property type="entry name" value="PROKAR_LIPOPROTEIN"/>
    <property type="match status" value="1"/>
</dbReference>
<dbReference type="GO" id="GO:0016020">
    <property type="term" value="C:membrane"/>
    <property type="evidence" value="ECO:0007669"/>
    <property type="project" value="InterPro"/>
</dbReference>
<dbReference type="PANTHER" id="PTHR11878">
    <property type="entry name" value="SODIUM/CALCIUM EXCHANGER"/>
    <property type="match status" value="1"/>
</dbReference>
<dbReference type="InterPro" id="IPR038081">
    <property type="entry name" value="CalX-like_sf"/>
</dbReference>
<dbReference type="AlphaFoldDB" id="A0A918TFF9"/>
<dbReference type="SUPFAM" id="SSF141072">
    <property type="entry name" value="CalX-like"/>
    <property type="match status" value="2"/>
</dbReference>
<feature type="domain" description="Calx-beta" evidence="6">
    <location>
        <begin position="559"/>
        <end position="657"/>
    </location>
</feature>
<evidence type="ECO:0000256" key="1">
    <source>
        <dbReference type="ARBA" id="ARBA00022729"/>
    </source>
</evidence>
<name>A0A918TFF9_9BACT</name>
<dbReference type="Pfam" id="PF03160">
    <property type="entry name" value="Calx-beta"/>
    <property type="match status" value="2"/>
</dbReference>
<feature type="signal peptide" evidence="5">
    <location>
        <begin position="1"/>
        <end position="23"/>
    </location>
</feature>
<dbReference type="GO" id="GO:0007154">
    <property type="term" value="P:cell communication"/>
    <property type="evidence" value="ECO:0007669"/>
    <property type="project" value="InterPro"/>
</dbReference>
<accession>A0A918TFF9</accession>
<sequence>MNTTIKHWLGLAAFASLSNLLHAGTAASVIACETFGDDAGNDIGYSTSPTEFDDSSTDFFTVLPNNSTRFAFIGGSTETNVFAAEDIDSPPGGTTSSSLGQVTTNSVDLTGYANTIVQIVLAAPGDSAPGNTSFDNPNEYDHSVTDSEIDRLIIEYAADGINFSEVVRFEPDIGVFNGQLTRDDKISNVNVFPAIGSSSFSYATFPITPGANARIRISMQTSGSGEFFAIDSICFLGEVSASEAPSITGLPAASLDYTEGDGALPIASTISVGDLDSSSLTEATVAITSGFQAAEDVLAATASGSITQGDITFSGNTLTISATASLADYIAVLQSLTYENTNLSNPNTATRQVTLTIEDDQFNPASAIREIEVTNLINTLTIPFTESFETDGQGTRYFAAGEVGGPTDDDIFGRTEPALASIDGTFAFAVEDVNVDLSTELEAIYFNISASGFTNLKLNLLASAPDGANYDTGDFMEAQVSTDGSTWNTVGAFHATSDGSLPSVGGATISQDLNLDGLGDTDSIVLDSSFQDFEFSLPDAAAFQLRIVMQSNVNNERLLVDNIRVTAEAVEFGIAAASANESDGTLDFTVTRNSDAGSATLEFSTSDGSATTGDSDYTAASASTVTFEDGELTATAQVTITADNKVELDETLTATIANPSVGVISTSAASAVGTINNDDSSTLSIAAGPAVVEGDSGTTNLTFSATLSNPVDVGVTIDLATNATGTATPGTDFTSSSTSPTITAGATSLTFNVPVLGDHEVESNETVVATVALSGASGRDVTLGTATATGTINDDDPLIEVATSNLGFTTGLSTKVLISDLLGNVSGGEGREVTLSSVATSGSGSVQVVGDWVIFIAAPNQTSDTSFTYEVTDGFQTASGTVTLFNSGNGNDTTSNIVSIVTEEGVATITVAGIPNRSYQLETSPDLSTWTALGAPVTCPASGIMTMVDPGPLPSNRMYRIVAPAIN</sequence>
<dbReference type="EMBL" id="BMXI01000001">
    <property type="protein sequence ID" value="GHC42626.1"/>
    <property type="molecule type" value="Genomic_DNA"/>
</dbReference>
<dbReference type="InterPro" id="IPR003644">
    <property type="entry name" value="Calx_beta"/>
</dbReference>
<dbReference type="Pfam" id="PF17963">
    <property type="entry name" value="Big_9"/>
    <property type="match status" value="1"/>
</dbReference>
<evidence type="ECO:0000313" key="8">
    <source>
        <dbReference type="Proteomes" id="UP000644507"/>
    </source>
</evidence>
<evidence type="ECO:0000256" key="3">
    <source>
        <dbReference type="ARBA" id="ARBA00022837"/>
    </source>
</evidence>
<dbReference type="SMART" id="SM00237">
    <property type="entry name" value="Calx_beta"/>
    <property type="match status" value="1"/>
</dbReference>
<dbReference type="Gene3D" id="2.60.40.2030">
    <property type="match status" value="2"/>
</dbReference>
<evidence type="ECO:0000259" key="6">
    <source>
        <dbReference type="SMART" id="SM00237"/>
    </source>
</evidence>
<keyword evidence="8" id="KW-1185">Reference proteome</keyword>
<keyword evidence="2" id="KW-0677">Repeat</keyword>
<dbReference type="Proteomes" id="UP000644507">
    <property type="component" value="Unassembled WGS sequence"/>
</dbReference>
<proteinExistence type="predicted"/>
<organism evidence="7 8">
    <name type="scientific">Roseibacillus persicicus</name>
    <dbReference type="NCBI Taxonomy" id="454148"/>
    <lineage>
        <taxon>Bacteria</taxon>
        <taxon>Pseudomonadati</taxon>
        <taxon>Verrucomicrobiota</taxon>
        <taxon>Verrucomicrobiia</taxon>
        <taxon>Verrucomicrobiales</taxon>
        <taxon>Verrucomicrobiaceae</taxon>
        <taxon>Roseibacillus</taxon>
    </lineage>
</organism>
<evidence type="ECO:0000313" key="7">
    <source>
        <dbReference type="EMBL" id="GHC42626.1"/>
    </source>
</evidence>
<evidence type="ECO:0000256" key="5">
    <source>
        <dbReference type="SAM" id="SignalP"/>
    </source>
</evidence>
<comment type="caution">
    <text evidence="7">The sequence shown here is derived from an EMBL/GenBank/DDBJ whole genome shotgun (WGS) entry which is preliminary data.</text>
</comment>
<dbReference type="GO" id="GO:0030001">
    <property type="term" value="P:metal ion transport"/>
    <property type="evidence" value="ECO:0007669"/>
    <property type="project" value="TreeGrafter"/>
</dbReference>